<dbReference type="InterPro" id="IPR013785">
    <property type="entry name" value="Aldolase_TIM"/>
</dbReference>
<dbReference type="InterPro" id="IPR058240">
    <property type="entry name" value="rSAM_sf"/>
</dbReference>
<evidence type="ECO:0000256" key="2">
    <source>
        <dbReference type="ARBA" id="ARBA00022485"/>
    </source>
</evidence>
<keyword evidence="5" id="KW-0408">Iron</keyword>
<organism evidence="9 10">
    <name type="scientific">candidate division WOR-3 bacterium</name>
    <dbReference type="NCBI Taxonomy" id="2052148"/>
    <lineage>
        <taxon>Bacteria</taxon>
        <taxon>Bacteria division WOR-3</taxon>
    </lineage>
</organism>
<dbReference type="Proteomes" id="UP000779900">
    <property type="component" value="Unassembled WGS sequence"/>
</dbReference>
<accession>A0A937XHD2</accession>
<dbReference type="GO" id="GO:0051539">
    <property type="term" value="F:4 iron, 4 sulfur cluster binding"/>
    <property type="evidence" value="ECO:0007669"/>
    <property type="project" value="UniProtKB-KW"/>
</dbReference>
<dbReference type="PANTHER" id="PTHR43787:SF11">
    <property type="entry name" value="UPF0026 PROTEIN SLR1464"/>
    <property type="match status" value="1"/>
</dbReference>
<dbReference type="Gene3D" id="3.20.20.70">
    <property type="entry name" value="Aldolase class I"/>
    <property type="match status" value="1"/>
</dbReference>
<evidence type="ECO:0000313" key="10">
    <source>
        <dbReference type="Proteomes" id="UP000779900"/>
    </source>
</evidence>
<keyword evidence="4" id="KW-0479">Metal-binding</keyword>
<dbReference type="PROSITE" id="PS51918">
    <property type="entry name" value="RADICAL_SAM"/>
    <property type="match status" value="1"/>
</dbReference>
<keyword evidence="2" id="KW-0004">4Fe-4S</keyword>
<proteinExistence type="predicted"/>
<dbReference type="SFLD" id="SFLDS00029">
    <property type="entry name" value="Radical_SAM"/>
    <property type="match status" value="1"/>
</dbReference>
<protein>
    <submittedName>
        <fullName evidence="9">Radical SAM protein</fullName>
    </submittedName>
</protein>
<dbReference type="CDD" id="cd01335">
    <property type="entry name" value="Radical_SAM"/>
    <property type="match status" value="1"/>
</dbReference>
<gene>
    <name evidence="9" type="ORF">FJY68_09520</name>
</gene>
<name>A0A937XHD2_UNCW3</name>
<evidence type="ECO:0000256" key="5">
    <source>
        <dbReference type="ARBA" id="ARBA00023004"/>
    </source>
</evidence>
<dbReference type="GO" id="GO:0003824">
    <property type="term" value="F:catalytic activity"/>
    <property type="evidence" value="ECO:0007669"/>
    <property type="project" value="InterPro"/>
</dbReference>
<evidence type="ECO:0000256" key="6">
    <source>
        <dbReference type="ARBA" id="ARBA00023014"/>
    </source>
</evidence>
<evidence type="ECO:0000256" key="4">
    <source>
        <dbReference type="ARBA" id="ARBA00022723"/>
    </source>
</evidence>
<keyword evidence="3" id="KW-0949">S-adenosyl-L-methionine</keyword>
<dbReference type="Pfam" id="PF04055">
    <property type="entry name" value="Radical_SAM"/>
    <property type="match status" value="1"/>
</dbReference>
<dbReference type="AlphaFoldDB" id="A0A937XHD2"/>
<feature type="domain" description="Radical SAM core" evidence="8">
    <location>
        <begin position="40"/>
        <end position="296"/>
    </location>
</feature>
<keyword evidence="6" id="KW-0411">Iron-sulfur</keyword>
<dbReference type="EMBL" id="VGIR01000058">
    <property type="protein sequence ID" value="MBM3332071.1"/>
    <property type="molecule type" value="Genomic_DNA"/>
</dbReference>
<comment type="cofactor">
    <cofactor evidence="1">
        <name>[4Fe-4S] cluster</name>
        <dbReference type="ChEBI" id="CHEBI:49883"/>
    </cofactor>
</comment>
<evidence type="ECO:0000259" key="8">
    <source>
        <dbReference type="PROSITE" id="PS51918"/>
    </source>
</evidence>
<comment type="caution">
    <text evidence="9">The sequence shown here is derived from an EMBL/GenBank/DDBJ whole genome shotgun (WGS) entry which is preliminary data.</text>
</comment>
<dbReference type="GO" id="GO:0046872">
    <property type="term" value="F:metal ion binding"/>
    <property type="evidence" value="ECO:0007669"/>
    <property type="project" value="UniProtKB-KW"/>
</dbReference>
<dbReference type="SUPFAM" id="SSF102114">
    <property type="entry name" value="Radical SAM enzymes"/>
    <property type="match status" value="1"/>
</dbReference>
<feature type="region of interest" description="Disordered" evidence="7">
    <location>
        <begin position="96"/>
        <end position="121"/>
    </location>
</feature>
<evidence type="ECO:0000313" key="9">
    <source>
        <dbReference type="EMBL" id="MBM3332071.1"/>
    </source>
</evidence>
<sequence length="360" mass="40483">MTNCRRVSAFSQCGFVGHWESGIRNSPVEHSFVYGPVPSRRLGLSLGINIIPFKTCTLDCVYCQCGKTPRKTYDRRSFFPINDILSAVRTAIRESGQGIGGSGVRARKPEPRDPGTREPVSFLTFSGEGEPTLNRDIGRIIRRLKREFAIPVAVITNSTLLTDPQVRRDLYAADLVVPSLDAADQRNFARVDRNHRDLKIADIIEGLKLFRRGYRGKIWLEIMLVKDVNDSVEHVVALRKAAWEIKPDRVQLNTVVRPPAEKSARPMSSDDLEQIQCLFGPNTDVIGETKSKVQSRKSQVSDRPDEAILATVQGRPVTQLDLVCSLGVAPREIEAALHRLLRSRRIKQVEFRGKAFFEPR</sequence>
<dbReference type="InterPro" id="IPR007197">
    <property type="entry name" value="rSAM"/>
</dbReference>
<dbReference type="PANTHER" id="PTHR43787">
    <property type="entry name" value="FEMO COFACTOR BIOSYNTHESIS PROTEIN NIFB-RELATED"/>
    <property type="match status" value="1"/>
</dbReference>
<reference evidence="9" key="1">
    <citation type="submission" date="2019-03" db="EMBL/GenBank/DDBJ databases">
        <title>Lake Tanganyika Metagenome-Assembled Genomes (MAGs).</title>
        <authorList>
            <person name="Tran P."/>
        </authorList>
    </citation>
    <scope>NUCLEOTIDE SEQUENCE</scope>
    <source>
        <strain evidence="9">K_DeepCast_150m_m2_040</strain>
    </source>
</reference>
<evidence type="ECO:0000256" key="3">
    <source>
        <dbReference type="ARBA" id="ARBA00022691"/>
    </source>
</evidence>
<evidence type="ECO:0000256" key="1">
    <source>
        <dbReference type="ARBA" id="ARBA00001966"/>
    </source>
</evidence>
<evidence type="ECO:0000256" key="7">
    <source>
        <dbReference type="SAM" id="MobiDB-lite"/>
    </source>
</evidence>
<feature type="compositionally biased region" description="Basic and acidic residues" evidence="7">
    <location>
        <begin position="107"/>
        <end position="116"/>
    </location>
</feature>